<feature type="compositionally biased region" description="Polar residues" evidence="1">
    <location>
        <begin position="376"/>
        <end position="385"/>
    </location>
</feature>
<dbReference type="EMBL" id="QEAQ01000076">
    <property type="protein sequence ID" value="TPX56402.1"/>
    <property type="molecule type" value="Genomic_DNA"/>
</dbReference>
<evidence type="ECO:0000313" key="3">
    <source>
        <dbReference type="EMBL" id="TPX56402.1"/>
    </source>
</evidence>
<evidence type="ECO:0000256" key="1">
    <source>
        <dbReference type="SAM" id="MobiDB-lite"/>
    </source>
</evidence>
<keyword evidence="2" id="KW-0472">Membrane</keyword>
<comment type="caution">
    <text evidence="3">The sequence shown here is derived from an EMBL/GenBank/DDBJ whole genome shotgun (WGS) entry which is preliminary data.</text>
</comment>
<feature type="compositionally biased region" description="Low complexity" evidence="1">
    <location>
        <begin position="184"/>
        <end position="203"/>
    </location>
</feature>
<reference evidence="3 4" key="1">
    <citation type="journal article" date="2019" name="Sci. Rep.">
        <title>Comparative genomics of chytrid fungi reveal insights into the obligate biotrophic and pathogenic lifestyle of Synchytrium endobioticum.</title>
        <authorList>
            <person name="van de Vossenberg B.T.L.H."/>
            <person name="Warris S."/>
            <person name="Nguyen H.D.T."/>
            <person name="van Gent-Pelzer M.P.E."/>
            <person name="Joly D.L."/>
            <person name="van de Geest H.C."/>
            <person name="Bonants P.J.M."/>
            <person name="Smith D.S."/>
            <person name="Levesque C.A."/>
            <person name="van der Lee T.A.J."/>
        </authorList>
    </citation>
    <scope>NUCLEOTIDE SEQUENCE [LARGE SCALE GENOMIC DNA]</scope>
    <source>
        <strain evidence="3 4">CBS 809.83</strain>
    </source>
</reference>
<feature type="region of interest" description="Disordered" evidence="1">
    <location>
        <begin position="371"/>
        <end position="400"/>
    </location>
</feature>
<evidence type="ECO:0000256" key="2">
    <source>
        <dbReference type="SAM" id="Phobius"/>
    </source>
</evidence>
<proteinExistence type="predicted"/>
<feature type="transmembrane region" description="Helical" evidence="2">
    <location>
        <begin position="81"/>
        <end position="101"/>
    </location>
</feature>
<keyword evidence="2" id="KW-0812">Transmembrane</keyword>
<feature type="transmembrane region" description="Helical" evidence="2">
    <location>
        <begin position="493"/>
        <end position="509"/>
    </location>
</feature>
<keyword evidence="4" id="KW-1185">Reference proteome</keyword>
<feature type="transmembrane region" description="Helical" evidence="2">
    <location>
        <begin position="133"/>
        <end position="154"/>
    </location>
</feature>
<feature type="transmembrane region" description="Helical" evidence="2">
    <location>
        <begin position="295"/>
        <end position="317"/>
    </location>
</feature>
<feature type="transmembrane region" description="Helical" evidence="2">
    <location>
        <begin position="39"/>
        <end position="61"/>
    </location>
</feature>
<keyword evidence="2" id="KW-1133">Transmembrane helix</keyword>
<name>A0A507DYF6_9FUNG</name>
<accession>A0A507DYF6</accession>
<organism evidence="3 4">
    <name type="scientific">Powellomyces hirtus</name>
    <dbReference type="NCBI Taxonomy" id="109895"/>
    <lineage>
        <taxon>Eukaryota</taxon>
        <taxon>Fungi</taxon>
        <taxon>Fungi incertae sedis</taxon>
        <taxon>Chytridiomycota</taxon>
        <taxon>Chytridiomycota incertae sedis</taxon>
        <taxon>Chytridiomycetes</taxon>
        <taxon>Spizellomycetales</taxon>
        <taxon>Powellomycetaceae</taxon>
        <taxon>Powellomyces</taxon>
    </lineage>
</organism>
<feature type="transmembrane region" description="Helical" evidence="2">
    <location>
        <begin position="337"/>
        <end position="360"/>
    </location>
</feature>
<feature type="region of interest" description="Disordered" evidence="1">
    <location>
        <begin position="162"/>
        <end position="247"/>
    </location>
</feature>
<dbReference type="Proteomes" id="UP000318582">
    <property type="component" value="Unassembled WGS sequence"/>
</dbReference>
<dbReference type="AlphaFoldDB" id="A0A507DYF6"/>
<feature type="compositionally biased region" description="Low complexity" evidence="1">
    <location>
        <begin position="222"/>
        <end position="241"/>
    </location>
</feature>
<gene>
    <name evidence="3" type="ORF">PhCBS80983_g04555</name>
</gene>
<feature type="transmembrane region" description="Helical" evidence="2">
    <location>
        <begin position="402"/>
        <end position="420"/>
    </location>
</feature>
<evidence type="ECO:0000313" key="4">
    <source>
        <dbReference type="Proteomes" id="UP000318582"/>
    </source>
</evidence>
<sequence length="537" mass="59843">MPTHLDILHGTPLPTCPYASSSVPPPSSPTSAKLHNPNVSLSFLLIGTTCLVLAILVKARYDGARVFNRYVADKSVRNARWAVYFAVVGTSFLIDSIRYALDLPHQVTPSPPTITPPARPRNESTVEPQVIDAWLLLSSAVLRSFAVLVLTLALHYQLRHRSNSVSKEMPNSAAATAARRRESTSNNPSSAHSSTPASRRPSSYPTYNATDSSTRRASNDSTAADPAPNTTNTTTTPTANHAPRRRTGMDEEQGLLAAYRYANGETAFDDVDDEGEDRGMLGRWCGLRRCVKRVFATWGFVAFALFVANLAAMYLAIIRPPTQPGQEPISDHNTTSVFFLLNTTTSIIQHLPPLILAYYITTNKYKTTPSTLPPTVCQQPRVSTSSRHHHRHHEHHPDGPTFTTRTLVAFAALLSLPWIVEPSILARAIKSLYQRSNNETQHAVCIVPPWWWIDADNINDNNMSTQTASSSTFFGIGNESATNLHGWASNVDLLIWAGFVAQLLWFEIVRREWRRNKEEWVWLTVSELQSVFDFRRY</sequence>
<protein>
    <submittedName>
        <fullName evidence="3">Uncharacterized protein</fullName>
    </submittedName>
</protein>